<dbReference type="NCBIfam" id="TIGR00976">
    <property type="entry name" value="CocE_NonD"/>
    <property type="match status" value="1"/>
</dbReference>
<sequence length="720" mass="75238">MTPPSVTEHLVTAHDGVRLAATVVRPTAGRTGPAVVIRTPYGRRSHLAEAHGWARHGFTCVVGDVRGRFDSGGAFLPYANEPADGAAVLDWLAGQNCHDGRVVLAGASYAAYCAVAAALTAPAGVRGVLAAVPALGPGETAREPGGAARLACRVGWWTEHGGTRRPRIGVAADEELLAELPVVELPERVLGAAPPGWRELWSAPRRGALWAGLAGIGVPLLAIGGTDDPFAADTLELARRWGGPRRLVLGPWGHELDTRRPGAALGGRRLGSLYAAWARAVCGEGVSGDRAAIATAPNGAWRTFTHPVPARSVPLTPLPAETAQTDAPSGDAHRTDGRTINAAPAREPWEHLASPEPTDRSQAGAVVTRAADHARRTPADMRAHGLQTRPTPVGEALEHRSSKHPDPPGSADPTHISEPTTRSADATHQMSEDIQAHDVSAGPAPLHGVPERDPDERTFPPASTTHPNVGAPATRPADAANKADVDRPVHDVPAPQVLPDGEPAGSAHQPSVDTRADPVLPLRPPVDGSPAAAGAVGGRPHAARSDESAGVHFVADPRRPFRSDADGLARRGSGDHVVLVTGPLPAGELRGAAAVRLRVRADTVDADWFALLSLLTAAGSRPLGRGIVRRTHRPGRAEELTVTTAPIGAGVPEGARLAVTVAGHHWPYHARNPHTGVDAAHARELLPGRREVLDGTLELPWYRPDTDVLTADELVKAFPC</sequence>
<dbReference type="GO" id="GO:0008239">
    <property type="term" value="F:dipeptidyl-peptidase activity"/>
    <property type="evidence" value="ECO:0007669"/>
    <property type="project" value="InterPro"/>
</dbReference>
<keyword evidence="5" id="KW-1185">Reference proteome</keyword>
<feature type="compositionally biased region" description="Polar residues" evidence="2">
    <location>
        <begin position="417"/>
        <end position="429"/>
    </location>
</feature>
<dbReference type="InterPro" id="IPR000383">
    <property type="entry name" value="Xaa-Pro-like_dom"/>
</dbReference>
<keyword evidence="1 4" id="KW-0378">Hydrolase</keyword>
<feature type="compositionally biased region" description="Basic and acidic residues" evidence="2">
    <location>
        <begin position="396"/>
        <end position="406"/>
    </location>
</feature>
<feature type="compositionally biased region" description="Basic and acidic residues" evidence="2">
    <location>
        <begin position="370"/>
        <end position="383"/>
    </location>
</feature>
<accession>A0A2T0Q223</accession>
<dbReference type="InterPro" id="IPR005674">
    <property type="entry name" value="CocE/Ser_esterase"/>
</dbReference>
<dbReference type="Gene3D" id="2.60.120.260">
    <property type="entry name" value="Galactose-binding domain-like"/>
    <property type="match status" value="1"/>
</dbReference>
<dbReference type="Pfam" id="PF02129">
    <property type="entry name" value="Peptidase_S15"/>
    <property type="match status" value="1"/>
</dbReference>
<comment type="caution">
    <text evidence="4">The sequence shown here is derived from an EMBL/GenBank/DDBJ whole genome shotgun (WGS) entry which is preliminary data.</text>
</comment>
<protein>
    <submittedName>
        <fullName evidence="4">Putative CocE/NonD family hydrolase</fullName>
    </submittedName>
</protein>
<dbReference type="SUPFAM" id="SSF53474">
    <property type="entry name" value="alpha/beta-Hydrolases"/>
    <property type="match status" value="1"/>
</dbReference>
<dbReference type="EMBL" id="PVZC01000005">
    <property type="protein sequence ID" value="PRX97760.1"/>
    <property type="molecule type" value="Genomic_DNA"/>
</dbReference>
<evidence type="ECO:0000256" key="2">
    <source>
        <dbReference type="SAM" id="MobiDB-lite"/>
    </source>
</evidence>
<dbReference type="AlphaFoldDB" id="A0A2T0Q223"/>
<dbReference type="Gene3D" id="3.40.50.1820">
    <property type="entry name" value="alpha/beta hydrolase"/>
    <property type="match status" value="1"/>
</dbReference>
<dbReference type="InterPro" id="IPR008979">
    <property type="entry name" value="Galactose-bd-like_sf"/>
</dbReference>
<feature type="region of interest" description="Disordered" evidence="2">
    <location>
        <begin position="302"/>
        <end position="515"/>
    </location>
</feature>
<dbReference type="Proteomes" id="UP000237846">
    <property type="component" value="Unassembled WGS sequence"/>
</dbReference>
<reference evidence="4 5" key="1">
    <citation type="submission" date="2018-03" db="EMBL/GenBank/DDBJ databases">
        <title>Genomic Encyclopedia of Archaeal and Bacterial Type Strains, Phase II (KMG-II): from individual species to whole genera.</title>
        <authorList>
            <person name="Goeker M."/>
        </authorList>
    </citation>
    <scope>NUCLEOTIDE SEQUENCE [LARGE SCALE GENOMIC DNA]</scope>
    <source>
        <strain evidence="4 5">DSM 45601</strain>
    </source>
</reference>
<feature type="compositionally biased region" description="Basic and acidic residues" evidence="2">
    <location>
        <begin position="449"/>
        <end position="458"/>
    </location>
</feature>
<evidence type="ECO:0000259" key="3">
    <source>
        <dbReference type="SMART" id="SM00939"/>
    </source>
</evidence>
<feature type="domain" description="Xaa-Pro dipeptidyl-peptidase C-terminal" evidence="3">
    <location>
        <begin position="446"/>
        <end position="700"/>
    </location>
</feature>
<dbReference type="RefSeq" id="WP_245930313.1">
    <property type="nucleotide sequence ID" value="NZ_PVZC01000005.1"/>
</dbReference>
<feature type="region of interest" description="Disordered" evidence="2">
    <location>
        <begin position="527"/>
        <end position="550"/>
    </location>
</feature>
<name>A0A2T0Q223_9ACTN</name>
<dbReference type="Pfam" id="PF08530">
    <property type="entry name" value="PepX_C"/>
    <property type="match status" value="1"/>
</dbReference>
<dbReference type="InterPro" id="IPR029058">
    <property type="entry name" value="AB_hydrolase_fold"/>
</dbReference>
<dbReference type="SMART" id="SM00939">
    <property type="entry name" value="PepX_C"/>
    <property type="match status" value="1"/>
</dbReference>
<evidence type="ECO:0000256" key="1">
    <source>
        <dbReference type="ARBA" id="ARBA00022801"/>
    </source>
</evidence>
<gene>
    <name evidence="4" type="ORF">CLV72_105110</name>
</gene>
<dbReference type="Gene3D" id="1.10.3020.10">
    <property type="entry name" value="alpha-amino acid ester hydrolase ( Helical cap domain)"/>
    <property type="match status" value="1"/>
</dbReference>
<feature type="compositionally biased region" description="Basic and acidic residues" evidence="2">
    <location>
        <begin position="481"/>
        <end position="490"/>
    </location>
</feature>
<dbReference type="SUPFAM" id="SSF49785">
    <property type="entry name" value="Galactose-binding domain-like"/>
    <property type="match status" value="1"/>
</dbReference>
<proteinExistence type="predicted"/>
<evidence type="ECO:0000313" key="5">
    <source>
        <dbReference type="Proteomes" id="UP000237846"/>
    </source>
</evidence>
<dbReference type="InterPro" id="IPR013736">
    <property type="entry name" value="Xaa-Pro_dipept_C"/>
</dbReference>
<evidence type="ECO:0000313" key="4">
    <source>
        <dbReference type="EMBL" id="PRX97760.1"/>
    </source>
</evidence>
<organism evidence="4 5">
    <name type="scientific">Allonocardiopsis opalescens</name>
    <dbReference type="NCBI Taxonomy" id="1144618"/>
    <lineage>
        <taxon>Bacteria</taxon>
        <taxon>Bacillati</taxon>
        <taxon>Actinomycetota</taxon>
        <taxon>Actinomycetes</taxon>
        <taxon>Streptosporangiales</taxon>
        <taxon>Allonocardiopsis</taxon>
    </lineage>
</organism>